<evidence type="ECO:0000313" key="3">
    <source>
        <dbReference type="Proteomes" id="UP000324065"/>
    </source>
</evidence>
<gene>
    <name evidence="2" type="ORF">F1188_20075</name>
</gene>
<dbReference type="OrthoDB" id="9802846at2"/>
<proteinExistence type="predicted"/>
<dbReference type="Pfam" id="PF04965">
    <property type="entry name" value="GPW_gp25"/>
    <property type="match status" value="1"/>
</dbReference>
<dbReference type="EMBL" id="VWPJ01000040">
    <property type="protein sequence ID" value="KAA5603031.1"/>
    <property type="molecule type" value="Genomic_DNA"/>
</dbReference>
<dbReference type="SUPFAM" id="SSF160719">
    <property type="entry name" value="gpW/gp25-like"/>
    <property type="match status" value="1"/>
</dbReference>
<evidence type="ECO:0000259" key="1">
    <source>
        <dbReference type="Pfam" id="PF04965"/>
    </source>
</evidence>
<sequence length="114" mass="12516">MRGMSNASGRTLSGLDHLRQSVHDILTTRIGTRVMRRDYGSRLPALIDAPMTPALAMDLYAATAQALRRWEPRLTLRRVAITAAEPGRVTLSLTGLYRPDGRTVTLDGLVLESS</sequence>
<dbReference type="RefSeq" id="WP_150064236.1">
    <property type="nucleotide sequence ID" value="NZ_JACHII010000031.1"/>
</dbReference>
<dbReference type="Gene3D" id="3.10.450.40">
    <property type="match status" value="1"/>
</dbReference>
<evidence type="ECO:0000313" key="2">
    <source>
        <dbReference type="EMBL" id="KAA5603031.1"/>
    </source>
</evidence>
<accession>A0A5M6I489</accession>
<organism evidence="2 3">
    <name type="scientific">Roseospira marina</name>
    <dbReference type="NCBI Taxonomy" id="140057"/>
    <lineage>
        <taxon>Bacteria</taxon>
        <taxon>Pseudomonadati</taxon>
        <taxon>Pseudomonadota</taxon>
        <taxon>Alphaproteobacteria</taxon>
        <taxon>Rhodospirillales</taxon>
        <taxon>Rhodospirillaceae</taxon>
        <taxon>Roseospira</taxon>
    </lineage>
</organism>
<keyword evidence="3" id="KW-1185">Reference proteome</keyword>
<dbReference type="InterPro" id="IPR007048">
    <property type="entry name" value="IraD/Gp25-like"/>
</dbReference>
<protein>
    <submittedName>
        <fullName evidence="2">Phage baseplate protein</fullName>
    </submittedName>
</protein>
<dbReference type="AlphaFoldDB" id="A0A5M6I489"/>
<reference evidence="2 3" key="1">
    <citation type="submission" date="2019-09" db="EMBL/GenBank/DDBJ databases">
        <title>Genome sequence of Roseospira marina, one of the more divergent members of the non-sulfur purple photosynthetic bacterial family, the Rhodospirillaceae.</title>
        <authorList>
            <person name="Meyer T."/>
            <person name="Kyndt J."/>
        </authorList>
    </citation>
    <scope>NUCLEOTIDE SEQUENCE [LARGE SCALE GENOMIC DNA]</scope>
    <source>
        <strain evidence="2 3">DSM 15113</strain>
    </source>
</reference>
<dbReference type="Proteomes" id="UP000324065">
    <property type="component" value="Unassembled WGS sequence"/>
</dbReference>
<name>A0A5M6I489_9PROT</name>
<feature type="domain" description="IraD/Gp25-like" evidence="1">
    <location>
        <begin position="14"/>
        <end position="96"/>
    </location>
</feature>
<comment type="caution">
    <text evidence="2">The sequence shown here is derived from an EMBL/GenBank/DDBJ whole genome shotgun (WGS) entry which is preliminary data.</text>
</comment>